<evidence type="ECO:0000256" key="7">
    <source>
        <dbReference type="HAMAP-Rule" id="MF_01894"/>
    </source>
</evidence>
<organism evidence="9 10">
    <name type="scientific">Streptococcus gallolyticus</name>
    <dbReference type="NCBI Taxonomy" id="315405"/>
    <lineage>
        <taxon>Bacteria</taxon>
        <taxon>Bacillati</taxon>
        <taxon>Bacillota</taxon>
        <taxon>Bacilli</taxon>
        <taxon>Lactobacillales</taxon>
        <taxon>Streptococcaceae</taxon>
        <taxon>Streptococcus</taxon>
    </lineage>
</organism>
<comment type="function">
    <text evidence="7">Required for chromosome condensation and partitioning.</text>
</comment>
<feature type="coiled-coil region" evidence="7">
    <location>
        <begin position="227"/>
        <end position="454"/>
    </location>
</feature>
<dbReference type="GO" id="GO:0030261">
    <property type="term" value="P:chromosome condensation"/>
    <property type="evidence" value="ECO:0007669"/>
    <property type="project" value="InterPro"/>
</dbReference>
<keyword evidence="2 7" id="KW-0963">Cytoplasm</keyword>
<dbReference type="NCBIfam" id="TIGR02168">
    <property type="entry name" value="SMC_prok_B"/>
    <property type="match status" value="1"/>
</dbReference>
<dbReference type="GO" id="GO:0005524">
    <property type="term" value="F:ATP binding"/>
    <property type="evidence" value="ECO:0007669"/>
    <property type="project" value="UniProtKB-UniRule"/>
</dbReference>
<evidence type="ECO:0000256" key="2">
    <source>
        <dbReference type="ARBA" id="ARBA00022490"/>
    </source>
</evidence>
<dbReference type="PIRSF" id="PIRSF005719">
    <property type="entry name" value="SMC"/>
    <property type="match status" value="1"/>
</dbReference>
<keyword evidence="4 7" id="KW-0067">ATP-binding</keyword>
<dbReference type="GO" id="GO:0005694">
    <property type="term" value="C:chromosome"/>
    <property type="evidence" value="ECO:0007669"/>
    <property type="project" value="InterPro"/>
</dbReference>
<feature type="coiled-coil region" evidence="7">
    <location>
        <begin position="167"/>
        <end position="201"/>
    </location>
</feature>
<dbReference type="InterPro" id="IPR003395">
    <property type="entry name" value="RecF/RecN/SMC_N"/>
</dbReference>
<keyword evidence="3 7" id="KW-0547">Nucleotide-binding</keyword>
<evidence type="ECO:0000256" key="5">
    <source>
        <dbReference type="ARBA" id="ARBA00023054"/>
    </source>
</evidence>
<dbReference type="InterPro" id="IPR036277">
    <property type="entry name" value="SMC_hinge_sf"/>
</dbReference>
<dbReference type="GO" id="GO:0003677">
    <property type="term" value="F:DNA binding"/>
    <property type="evidence" value="ECO:0007669"/>
    <property type="project" value="UniProtKB-UniRule"/>
</dbReference>
<dbReference type="Pfam" id="PF06470">
    <property type="entry name" value="SMC_hinge"/>
    <property type="match status" value="1"/>
</dbReference>
<dbReference type="InterPro" id="IPR027417">
    <property type="entry name" value="P-loop_NTPase"/>
</dbReference>
<evidence type="ECO:0000256" key="6">
    <source>
        <dbReference type="ARBA" id="ARBA00023125"/>
    </source>
</evidence>
<dbReference type="SUPFAM" id="SSF75553">
    <property type="entry name" value="Smc hinge domain"/>
    <property type="match status" value="1"/>
</dbReference>
<dbReference type="GO" id="GO:0007059">
    <property type="term" value="P:chromosome segregation"/>
    <property type="evidence" value="ECO:0007669"/>
    <property type="project" value="UniProtKB-UniRule"/>
</dbReference>
<evidence type="ECO:0000313" key="9">
    <source>
        <dbReference type="EMBL" id="CDO16858.1"/>
    </source>
</evidence>
<dbReference type="Proteomes" id="UP000027584">
    <property type="component" value="Unassembled WGS sequence"/>
</dbReference>
<evidence type="ECO:0000256" key="4">
    <source>
        <dbReference type="ARBA" id="ARBA00022840"/>
    </source>
</evidence>
<keyword evidence="5 7" id="KW-0175">Coiled coil</keyword>
<reference evidence="9 10" key="1">
    <citation type="submission" date="2014-02" db="EMBL/GenBank/DDBJ databases">
        <authorList>
            <person name="Manrique M."/>
        </authorList>
    </citation>
    <scope>NUCLEOTIDE SEQUENCE [LARGE SCALE GENOMIC DNA]</scope>
    <source>
        <strain evidence="9 10">LMG17956</strain>
    </source>
</reference>
<evidence type="ECO:0000256" key="3">
    <source>
        <dbReference type="ARBA" id="ARBA00022741"/>
    </source>
</evidence>
<feature type="binding site" evidence="7">
    <location>
        <begin position="32"/>
        <end position="39"/>
    </location>
    <ligand>
        <name>ATP</name>
        <dbReference type="ChEBI" id="CHEBI:30616"/>
    </ligand>
</feature>
<comment type="subcellular location">
    <subcellularLocation>
        <location evidence="1 7">Cytoplasm</location>
    </subcellularLocation>
</comment>
<name>A0A060RIW6_9STRE</name>
<keyword evidence="6 7" id="KW-0238">DNA-binding</keyword>
<dbReference type="InterPro" id="IPR010935">
    <property type="entry name" value="SMC_hinge"/>
</dbReference>
<dbReference type="CDD" id="cd03278">
    <property type="entry name" value="ABC_SMC_barmotin"/>
    <property type="match status" value="1"/>
</dbReference>
<dbReference type="Gene3D" id="1.20.1060.20">
    <property type="match status" value="1"/>
</dbReference>
<dbReference type="PANTHER" id="PTHR43977">
    <property type="entry name" value="STRUCTURAL MAINTENANCE OF CHROMOSOMES PROTEIN 3"/>
    <property type="match status" value="1"/>
</dbReference>
<dbReference type="GO" id="GO:0007062">
    <property type="term" value="P:sister chromatid cohesion"/>
    <property type="evidence" value="ECO:0007669"/>
    <property type="project" value="InterPro"/>
</dbReference>
<evidence type="ECO:0000313" key="10">
    <source>
        <dbReference type="Proteomes" id="UP000027584"/>
    </source>
</evidence>
<feature type="coiled-coil region" evidence="7">
    <location>
        <begin position="876"/>
        <end position="931"/>
    </location>
</feature>
<comment type="caution">
    <text evidence="9">The sequence shown here is derived from an EMBL/GenBank/DDBJ whole genome shotgun (WGS) entry which is preliminary data.</text>
</comment>
<evidence type="ECO:0000256" key="1">
    <source>
        <dbReference type="ARBA" id="ARBA00004496"/>
    </source>
</evidence>
<comment type="similarity">
    <text evidence="7">Belongs to the SMC family.</text>
</comment>
<dbReference type="SUPFAM" id="SSF52540">
    <property type="entry name" value="P-loop containing nucleoside triphosphate hydrolases"/>
    <property type="match status" value="2"/>
</dbReference>
<dbReference type="AlphaFoldDB" id="A0A060RIW6"/>
<comment type="subunit">
    <text evidence="7">Homodimer.</text>
</comment>
<protein>
    <recommendedName>
        <fullName evidence="7">Chromosome partition protein Smc</fullName>
    </recommendedName>
</protein>
<dbReference type="InterPro" id="IPR024704">
    <property type="entry name" value="SMC"/>
</dbReference>
<dbReference type="Pfam" id="PF02463">
    <property type="entry name" value="SMC_N"/>
    <property type="match status" value="1"/>
</dbReference>
<dbReference type="SMART" id="SM00968">
    <property type="entry name" value="SMC_hinge"/>
    <property type="match status" value="1"/>
</dbReference>
<accession>A0A060RIW6</accession>
<dbReference type="HAMAP" id="MF_01894">
    <property type="entry name" value="Smc_prok"/>
    <property type="match status" value="1"/>
</dbReference>
<dbReference type="GO" id="GO:0016887">
    <property type="term" value="F:ATP hydrolysis activity"/>
    <property type="evidence" value="ECO:0007669"/>
    <property type="project" value="InterPro"/>
</dbReference>
<dbReference type="Gene3D" id="3.40.50.300">
    <property type="entry name" value="P-loop containing nucleotide triphosphate hydrolases"/>
    <property type="match status" value="2"/>
</dbReference>
<dbReference type="GO" id="GO:0005737">
    <property type="term" value="C:cytoplasm"/>
    <property type="evidence" value="ECO:0007669"/>
    <property type="project" value="UniProtKB-SubCell"/>
</dbReference>
<proteinExistence type="inferred from homology"/>
<sequence length="1179" mass="133147">MYLKEIEMQGFKSFADKTTIEFDKGVTAVVGPNGSGKSNITESLRWALGESSAKNLRGGKMPDVIFAGTENRKPLNYAQVIVTLDNSDGFIKDAKETIRVERHIYRNGDSEYLIDGRKVRLRDIHDLFMDTGLGRDSFSVISQGRVEEIFNSKPEERRAIFEEAAGVLKYKTRKKETQTKLNQTQDNLDRLDDIIYELETQVKPLERQAQVAKEFLGLEDERKQLHLNILVEDIQADKERLAELNQSLTAIKADLTAYYEQRQQFERQNQNLKEKRHQLSEEISRRQEGLLDITRAISDLERQMDLIALESSQKEEKKQAASSQLADLKENQARLTEELAQKEQQLSQLDAKLAQTTADIQALQAELNRFSTDPDQVIEKLREEFVGLMQKEADLSNKLTATIADIDNQKQLSESKSEELAQTQETLAEVKLTAKEALENFEAAREKVKVLLDDYQTLHVQTVQAEKDYQLEQTKMFDQLDVIKSKEARKASLESILKNHSNFYAGVKSVLQASSQLGGIIGAVSEHLTFERDYQTALEIALGGSSQHVIVEDEGAAKRSIAFLKKNRQGRATFLPLTTIKPRHLSQQNHSILASSQGFLGVASDLVSFDNRLENIFQNLLGVTAVFDTVDNANKAARALRYQVRIVTLDGTEIRPSGSFSGGANRQNNTTFIKPELDNLVAELQDLQAQQIKQEKHVQELQDALRTNKETLASLKAQGEEARFAEQKAELEYQQLAERLNDINQLCERLQESETDGGSHDLESQKTTLEAELADIAARKQALTVEIEQIKENKNTITQKVEALRQQVSQAKLAERELLSERKFESANKTRLEVSLAENKAEIAKCEDLLAYHASDNQTESLPTLQKQHDEAVTRKASEEERLVSLRFELEDCEANLEELEEQVAKENQKNEELIRQQAQLEAQINQVSDRLRAFSHDLTEDYHLTLDEAKEASQPIDNMESARQRLQELRRRIKALGPINLDAISQYDEVNERLTFLNAQKEDLVHSKNLLLDTINDMDDEVKTRFQVTFNAIRDSFKQTFTQMFGGGSADLSLTEGDLLTAGVEISVQPPGKKIQSLNLMSGGEKALSALALLFAIIRVKTIPFVILDEVEAALDEANVKRFGDYLNRFDKSSQFIVVTHRKGTMAAADSIYGVTMQESGISRIVSVKLKEAENLVE</sequence>
<gene>
    <name evidence="7" type="primary">smc</name>
    <name evidence="9" type="ORF">BN963_SGAL_00036</name>
</gene>
<dbReference type="FunFam" id="3.40.50.300:FF:000901">
    <property type="entry name" value="Chromosome partition protein Smc"/>
    <property type="match status" value="1"/>
</dbReference>
<feature type="domain" description="SMC hinge" evidence="8">
    <location>
        <begin position="518"/>
        <end position="637"/>
    </location>
</feature>
<dbReference type="EMBL" id="CCBC010000007">
    <property type="protein sequence ID" value="CDO16858.1"/>
    <property type="molecule type" value="Genomic_DNA"/>
</dbReference>
<feature type="coiled-coil region" evidence="7">
    <location>
        <begin position="677"/>
        <end position="821"/>
    </location>
</feature>
<comment type="domain">
    <text evidence="7">Contains large globular domains required for ATP hydrolysis at each terminus and a third globular domain forming a flexible hinge near the middle of the molecule. These domains are separated by coiled-coil structures.</text>
</comment>
<dbReference type="Gene3D" id="3.30.70.1620">
    <property type="match status" value="1"/>
</dbReference>
<evidence type="ECO:0000259" key="8">
    <source>
        <dbReference type="SMART" id="SM00968"/>
    </source>
</evidence>
<dbReference type="InterPro" id="IPR011890">
    <property type="entry name" value="SMC_prok"/>
</dbReference>
<reference evidence="9 10" key="2">
    <citation type="submission" date="2014-05" db="EMBL/GenBank/DDBJ databases">
        <title>Genome sequence of Streptococcus gallolyticus.</title>
        <authorList>
            <person name="Del Campo R."/>
        </authorList>
    </citation>
    <scope>NUCLEOTIDE SEQUENCE [LARGE SCALE GENOMIC DNA]</scope>
    <source>
        <strain evidence="9 10">LMG17956</strain>
    </source>
</reference>
<dbReference type="GO" id="GO:0006260">
    <property type="term" value="P:DNA replication"/>
    <property type="evidence" value="ECO:0007669"/>
    <property type="project" value="UniProtKB-UniRule"/>
</dbReference>
<dbReference type="FunFam" id="3.40.50.300:FF:000984">
    <property type="entry name" value="Chromosome partition protein Smc"/>
    <property type="match status" value="1"/>
</dbReference>